<sequence>MSGTTKPVQHPTLSPFGSCAADRDYFKSATLYTIFPGCWPFFISSKPFCTSSRPPISCTSSGCRSCQPIPMDRSVELVAHLQLSFFQQPGYQLQPLHMQRTMFRSALDQPLSHLNIFAKSGVCKHKLCLHLRSRKVTFGHKKADEVSAAGSECLLG</sequence>
<keyword evidence="2" id="KW-1185">Reference proteome</keyword>
<evidence type="ECO:0000313" key="1">
    <source>
        <dbReference type="EMBL" id="KZT54102.1"/>
    </source>
</evidence>
<reference evidence="1 2" key="1">
    <citation type="journal article" date="2016" name="Mol. Biol. Evol.">
        <title>Comparative Genomics of Early-Diverging Mushroom-Forming Fungi Provides Insights into the Origins of Lignocellulose Decay Capabilities.</title>
        <authorList>
            <person name="Nagy L.G."/>
            <person name="Riley R."/>
            <person name="Tritt A."/>
            <person name="Adam C."/>
            <person name="Daum C."/>
            <person name="Floudas D."/>
            <person name="Sun H."/>
            <person name="Yadav J.S."/>
            <person name="Pangilinan J."/>
            <person name="Larsson K.H."/>
            <person name="Matsuura K."/>
            <person name="Barry K."/>
            <person name="Labutti K."/>
            <person name="Kuo R."/>
            <person name="Ohm R.A."/>
            <person name="Bhattacharya S.S."/>
            <person name="Shirouzu T."/>
            <person name="Yoshinaga Y."/>
            <person name="Martin F.M."/>
            <person name="Grigoriev I.V."/>
            <person name="Hibbett D.S."/>
        </authorList>
    </citation>
    <scope>NUCLEOTIDE SEQUENCE [LARGE SCALE GENOMIC DNA]</scope>
    <source>
        <strain evidence="1 2">HHB12733</strain>
    </source>
</reference>
<gene>
    <name evidence="1" type="ORF">CALCODRAFT_23950</name>
</gene>
<dbReference type="EMBL" id="KV424022">
    <property type="protein sequence ID" value="KZT54102.1"/>
    <property type="molecule type" value="Genomic_DNA"/>
</dbReference>
<protein>
    <submittedName>
        <fullName evidence="1">Uncharacterized protein</fullName>
    </submittedName>
</protein>
<name>A0A165E4X5_9BASI</name>
<proteinExistence type="predicted"/>
<evidence type="ECO:0000313" key="2">
    <source>
        <dbReference type="Proteomes" id="UP000076842"/>
    </source>
</evidence>
<accession>A0A165E4X5</accession>
<dbReference type="Proteomes" id="UP000076842">
    <property type="component" value="Unassembled WGS sequence"/>
</dbReference>
<organism evidence="1 2">
    <name type="scientific">Calocera cornea HHB12733</name>
    <dbReference type="NCBI Taxonomy" id="1353952"/>
    <lineage>
        <taxon>Eukaryota</taxon>
        <taxon>Fungi</taxon>
        <taxon>Dikarya</taxon>
        <taxon>Basidiomycota</taxon>
        <taxon>Agaricomycotina</taxon>
        <taxon>Dacrymycetes</taxon>
        <taxon>Dacrymycetales</taxon>
        <taxon>Dacrymycetaceae</taxon>
        <taxon>Calocera</taxon>
    </lineage>
</organism>
<dbReference type="InParanoid" id="A0A165E4X5"/>
<dbReference type="AlphaFoldDB" id="A0A165E4X5"/>